<dbReference type="EMBL" id="KV454426">
    <property type="protein sequence ID" value="ODQ82853.1"/>
    <property type="molecule type" value="Genomic_DNA"/>
</dbReference>
<dbReference type="InterPro" id="IPR014752">
    <property type="entry name" value="Arrestin-like_C"/>
</dbReference>
<dbReference type="GO" id="GO:0005829">
    <property type="term" value="C:cytosol"/>
    <property type="evidence" value="ECO:0007669"/>
    <property type="project" value="TreeGrafter"/>
</dbReference>
<dbReference type="InterPro" id="IPR011021">
    <property type="entry name" value="Arrestin-like_N"/>
</dbReference>
<dbReference type="Proteomes" id="UP000094336">
    <property type="component" value="Unassembled WGS sequence"/>
</dbReference>
<organism evidence="2 3">
    <name type="scientific">Babjeviella inositovora NRRL Y-12698</name>
    <dbReference type="NCBI Taxonomy" id="984486"/>
    <lineage>
        <taxon>Eukaryota</taxon>
        <taxon>Fungi</taxon>
        <taxon>Dikarya</taxon>
        <taxon>Ascomycota</taxon>
        <taxon>Saccharomycotina</taxon>
        <taxon>Pichiomycetes</taxon>
        <taxon>Serinales incertae sedis</taxon>
        <taxon>Babjeviella</taxon>
    </lineage>
</organism>
<gene>
    <name evidence="2" type="ORF">BABINDRAFT_159350</name>
</gene>
<dbReference type="Gene3D" id="2.60.40.640">
    <property type="match status" value="1"/>
</dbReference>
<dbReference type="AlphaFoldDB" id="A0A1E3QYV7"/>
<dbReference type="GO" id="GO:0070086">
    <property type="term" value="P:ubiquitin-dependent endocytosis"/>
    <property type="evidence" value="ECO:0007669"/>
    <property type="project" value="TreeGrafter"/>
</dbReference>
<feature type="domain" description="Arrestin-like N-terminal" evidence="1">
    <location>
        <begin position="40"/>
        <end position="173"/>
    </location>
</feature>
<dbReference type="GO" id="GO:0005886">
    <property type="term" value="C:plasma membrane"/>
    <property type="evidence" value="ECO:0007669"/>
    <property type="project" value="TreeGrafter"/>
</dbReference>
<accession>A0A1E3QYV7</accession>
<dbReference type="GeneID" id="30145455"/>
<proteinExistence type="predicted"/>
<name>A0A1E3QYV7_9ASCO</name>
<evidence type="ECO:0000259" key="1">
    <source>
        <dbReference type="Pfam" id="PF00339"/>
    </source>
</evidence>
<sequence length="451" mass="50432">MVSWATLTNKSGFKASLQLMSPIVYVKGVTSLERSLSNDSVLRGTVILSVTRPLKVWDVRIGFEGYQAKVKGDNQKLQLEEVTFRGEECLWKLGSAQGFDPVVDCWESISSLREENNCEYLSPGSYSYPFQFVVPSDTPETLLTEYGGYSYKAVAQITYFEKSLKRHKTISQLVVIVRTLQENSLLVNQAIVSTGDWRGLLLYSVSVSNKCIKQNSSVGVSIKLDAIVPGGYNVFSVVISLHQTIRCSVHGMQDELGKEQGRNFYSNTTSVRLRNHYLSRNDFQPDGSVDLHWELPIKKIIVDNQTSTPQPLFPYTFHKAHDTIKITHVLKTAVVLQQVNEIDPESGAKLRPIDLNRGLVKECFPEYRSGKVPRQIVPYRSVTSMTPSASTLAVNQKVELTLSAPVVLLSSDSYDLVPPPYDDASYDTVSSSSSWFKSMRESEAMPPSYLV</sequence>
<reference evidence="3" key="1">
    <citation type="submission" date="2016-05" db="EMBL/GenBank/DDBJ databases">
        <title>Comparative genomics of biotechnologically important yeasts.</title>
        <authorList>
            <consortium name="DOE Joint Genome Institute"/>
            <person name="Riley R."/>
            <person name="Haridas S."/>
            <person name="Wolfe K.H."/>
            <person name="Lopes M.R."/>
            <person name="Hittinger C.T."/>
            <person name="Goker M."/>
            <person name="Salamov A."/>
            <person name="Wisecaver J."/>
            <person name="Long T.M."/>
            <person name="Aerts A.L."/>
            <person name="Barry K."/>
            <person name="Choi C."/>
            <person name="Clum A."/>
            <person name="Coughlan A.Y."/>
            <person name="Deshpande S."/>
            <person name="Douglass A.P."/>
            <person name="Hanson S.J."/>
            <person name="Klenk H.-P."/>
            <person name="Labutti K."/>
            <person name="Lapidus A."/>
            <person name="Lindquist E."/>
            <person name="Lipzen A."/>
            <person name="Meier-Kolthoff J.P."/>
            <person name="Ohm R.A."/>
            <person name="Otillar R.P."/>
            <person name="Pangilinan J."/>
            <person name="Peng Y."/>
            <person name="Rokas A."/>
            <person name="Rosa C.A."/>
            <person name="Scheuner C."/>
            <person name="Sibirny A.A."/>
            <person name="Slot J.C."/>
            <person name="Stielow J.B."/>
            <person name="Sun H."/>
            <person name="Kurtzman C.P."/>
            <person name="Blackwell M."/>
            <person name="Grigoriev I.V."/>
            <person name="Jeffries T.W."/>
        </authorList>
    </citation>
    <scope>NUCLEOTIDE SEQUENCE [LARGE SCALE GENOMIC DNA]</scope>
    <source>
        <strain evidence="3">NRRL Y-12698</strain>
    </source>
</reference>
<dbReference type="PANTHER" id="PTHR11188:SF17">
    <property type="entry name" value="FI21816P1"/>
    <property type="match status" value="1"/>
</dbReference>
<dbReference type="GO" id="GO:0030674">
    <property type="term" value="F:protein-macromolecule adaptor activity"/>
    <property type="evidence" value="ECO:0007669"/>
    <property type="project" value="TreeGrafter"/>
</dbReference>
<dbReference type="Pfam" id="PF00339">
    <property type="entry name" value="Arrestin_N"/>
    <property type="match status" value="1"/>
</dbReference>
<evidence type="ECO:0000313" key="3">
    <source>
        <dbReference type="Proteomes" id="UP000094336"/>
    </source>
</evidence>
<evidence type="ECO:0000313" key="2">
    <source>
        <dbReference type="EMBL" id="ODQ82853.1"/>
    </source>
</evidence>
<protein>
    <recommendedName>
        <fullName evidence="1">Arrestin-like N-terminal domain-containing protein</fullName>
    </recommendedName>
</protein>
<dbReference type="STRING" id="984486.A0A1E3QYV7"/>
<dbReference type="RefSeq" id="XP_018988181.1">
    <property type="nucleotide sequence ID" value="XM_019127602.1"/>
</dbReference>
<dbReference type="GO" id="GO:0031625">
    <property type="term" value="F:ubiquitin protein ligase binding"/>
    <property type="evidence" value="ECO:0007669"/>
    <property type="project" value="TreeGrafter"/>
</dbReference>
<keyword evidence="3" id="KW-1185">Reference proteome</keyword>
<dbReference type="PANTHER" id="PTHR11188">
    <property type="entry name" value="ARRESTIN DOMAIN CONTAINING PROTEIN"/>
    <property type="match status" value="1"/>
</dbReference>
<dbReference type="InterPro" id="IPR050357">
    <property type="entry name" value="Arrestin_domain-protein"/>
</dbReference>
<dbReference type="OrthoDB" id="2333384at2759"/>